<dbReference type="GO" id="GO:0003677">
    <property type="term" value="F:DNA binding"/>
    <property type="evidence" value="ECO:0007669"/>
    <property type="project" value="UniProtKB-UniRule"/>
</dbReference>
<dbReference type="PROSITE" id="PS51192">
    <property type="entry name" value="HELICASE_ATP_BIND_1"/>
    <property type="match status" value="1"/>
</dbReference>
<dbReference type="SMART" id="SM00487">
    <property type="entry name" value="DEXDc"/>
    <property type="match status" value="1"/>
</dbReference>
<evidence type="ECO:0000256" key="12">
    <source>
        <dbReference type="HAMAP-Rule" id="MF_00983"/>
    </source>
</evidence>
<evidence type="ECO:0000256" key="7">
    <source>
        <dbReference type="ARBA" id="ARBA00022833"/>
    </source>
</evidence>
<dbReference type="PROSITE" id="PS51194">
    <property type="entry name" value="HELICASE_CTER"/>
    <property type="match status" value="1"/>
</dbReference>
<dbReference type="RefSeq" id="WP_313322166.1">
    <property type="nucleotide sequence ID" value="NZ_CP134878.1"/>
</dbReference>
<dbReference type="Pfam" id="PF00271">
    <property type="entry name" value="Helicase_C"/>
    <property type="match status" value="1"/>
</dbReference>
<dbReference type="Proteomes" id="UP001304515">
    <property type="component" value="Chromosome"/>
</dbReference>
<dbReference type="InterPro" id="IPR041236">
    <property type="entry name" value="PriA_C"/>
</dbReference>
<dbReference type="InterPro" id="IPR005259">
    <property type="entry name" value="PriA"/>
</dbReference>
<dbReference type="GO" id="GO:0016787">
    <property type="term" value="F:hydrolase activity"/>
    <property type="evidence" value="ECO:0007669"/>
    <property type="project" value="UniProtKB-KW"/>
</dbReference>
<dbReference type="InterPro" id="IPR027417">
    <property type="entry name" value="P-loop_NTPase"/>
</dbReference>
<accession>A0AA96J2K8</accession>
<reference evidence="15 17" key="1">
    <citation type="submission" date="2023-09" db="EMBL/GenBank/DDBJ databases">
        <title>Flavobacterium sp. a novel bacteria isolate from Pepper rhizosphere.</title>
        <authorList>
            <person name="Peng Y."/>
            <person name="Lee J."/>
        </authorList>
    </citation>
    <scope>NUCLEOTIDE SEQUENCE</scope>
    <source>
        <strain evidence="15">PMR2A8</strain>
        <strain evidence="16 17">PMTSA4</strain>
    </source>
</reference>
<protein>
    <recommendedName>
        <fullName evidence="12">Replication restart protein PriA</fullName>
    </recommendedName>
    <alternativeName>
        <fullName evidence="12">ATP-dependent DNA helicase PriA</fullName>
        <ecNumber evidence="12">5.6.2.4</ecNumber>
    </alternativeName>
    <alternativeName>
        <fullName evidence="12">DNA 3'-5' helicase PriA</fullName>
    </alternativeName>
</protein>
<comment type="catalytic activity">
    <reaction evidence="12">
        <text>Couples ATP hydrolysis with the unwinding of duplex DNA by translocating in the 3'-5' direction.</text>
        <dbReference type="EC" id="5.6.2.4"/>
    </reaction>
</comment>
<dbReference type="FunFam" id="3.40.1440.60:FF:000001">
    <property type="entry name" value="Primosomal protein N"/>
    <property type="match status" value="1"/>
</dbReference>
<feature type="binding site" evidence="12">
    <location>
        <position position="549"/>
    </location>
    <ligand>
        <name>Zn(2+)</name>
        <dbReference type="ChEBI" id="CHEBI:29105"/>
        <label>2</label>
    </ligand>
</feature>
<feature type="binding site" evidence="12">
    <location>
        <position position="562"/>
    </location>
    <ligand>
        <name>Zn(2+)</name>
        <dbReference type="ChEBI" id="CHEBI:29105"/>
        <label>1</label>
    </ligand>
</feature>
<dbReference type="Gene3D" id="3.40.1440.60">
    <property type="entry name" value="PriA, 3(prime) DNA-binding domain"/>
    <property type="match status" value="1"/>
</dbReference>
<feature type="domain" description="Helicase ATP-binding" evidence="13">
    <location>
        <begin position="290"/>
        <end position="459"/>
    </location>
</feature>
<evidence type="ECO:0000256" key="5">
    <source>
        <dbReference type="ARBA" id="ARBA00022801"/>
    </source>
</evidence>
<feature type="binding site" evidence="12">
    <location>
        <position position="565"/>
    </location>
    <ligand>
        <name>Zn(2+)</name>
        <dbReference type="ChEBI" id="CHEBI:29105"/>
        <label>1</label>
    </ligand>
</feature>
<feature type="binding site" evidence="12">
    <location>
        <position position="525"/>
    </location>
    <ligand>
        <name>Zn(2+)</name>
        <dbReference type="ChEBI" id="CHEBI:29105"/>
        <label>1</label>
    </ligand>
</feature>
<dbReference type="GO" id="GO:0005524">
    <property type="term" value="F:ATP binding"/>
    <property type="evidence" value="ECO:0007669"/>
    <property type="project" value="UniProtKB-UniRule"/>
</dbReference>
<dbReference type="InterPro" id="IPR042115">
    <property type="entry name" value="PriA_3primeBD_sf"/>
</dbReference>
<dbReference type="GO" id="GO:0006302">
    <property type="term" value="P:double-strand break repair"/>
    <property type="evidence" value="ECO:0007669"/>
    <property type="project" value="InterPro"/>
</dbReference>
<keyword evidence="7 12" id="KW-0862">Zinc</keyword>
<dbReference type="Gene3D" id="3.40.50.300">
    <property type="entry name" value="P-loop containing nucleotide triphosphate hydrolases"/>
    <property type="match status" value="2"/>
</dbReference>
<dbReference type="Pfam" id="PF18319">
    <property type="entry name" value="Zn_ribbon_PriA"/>
    <property type="match status" value="1"/>
</dbReference>
<dbReference type="SUPFAM" id="SSF52540">
    <property type="entry name" value="P-loop containing nucleoside triphosphate hydrolases"/>
    <property type="match status" value="1"/>
</dbReference>
<dbReference type="EMBL" id="CP134878">
    <property type="protein sequence ID" value="WNM18328.1"/>
    <property type="molecule type" value="Genomic_DNA"/>
</dbReference>
<feature type="binding site" evidence="12">
    <location>
        <position position="552"/>
    </location>
    <ligand>
        <name>Zn(2+)</name>
        <dbReference type="ChEBI" id="CHEBI:29105"/>
        <label>2</label>
    </ligand>
</feature>
<evidence type="ECO:0000313" key="15">
    <source>
        <dbReference type="EMBL" id="WNM18328.1"/>
    </source>
</evidence>
<dbReference type="KEGG" id="fcj:RN605_03210"/>
<keyword evidence="2 12" id="KW-0235">DNA replication</keyword>
<dbReference type="GO" id="GO:1990077">
    <property type="term" value="C:primosome complex"/>
    <property type="evidence" value="ECO:0007669"/>
    <property type="project" value="UniProtKB-UniRule"/>
</dbReference>
<dbReference type="CDD" id="cd18804">
    <property type="entry name" value="SF2_C_priA"/>
    <property type="match status" value="1"/>
</dbReference>
<dbReference type="EMBL" id="CP134890">
    <property type="protein sequence ID" value="WNM22379.1"/>
    <property type="molecule type" value="Genomic_DNA"/>
</dbReference>
<dbReference type="InterPro" id="IPR040498">
    <property type="entry name" value="PriA_CRR"/>
</dbReference>
<gene>
    <name evidence="12 15" type="primary">priA</name>
    <name evidence="16" type="ORF">RN605_03210</name>
    <name evidence="15" type="ORF">RN608_09910</name>
</gene>
<evidence type="ECO:0000256" key="8">
    <source>
        <dbReference type="ARBA" id="ARBA00022840"/>
    </source>
</evidence>
<evidence type="ECO:0000256" key="10">
    <source>
        <dbReference type="ARBA" id="ARBA00023235"/>
    </source>
</evidence>
<dbReference type="SMART" id="SM00490">
    <property type="entry name" value="HELICc"/>
    <property type="match status" value="1"/>
</dbReference>
<dbReference type="InterPro" id="IPR014001">
    <property type="entry name" value="Helicase_ATP-bd"/>
</dbReference>
<feature type="binding site" evidence="12">
    <location>
        <position position="531"/>
    </location>
    <ligand>
        <name>Zn(2+)</name>
        <dbReference type="ChEBI" id="CHEBI:29105"/>
        <label>2</label>
    </ligand>
</feature>
<dbReference type="Pfam" id="PF18074">
    <property type="entry name" value="PriA_C"/>
    <property type="match status" value="1"/>
</dbReference>
<dbReference type="InterPro" id="IPR041222">
    <property type="entry name" value="PriA_3primeBD"/>
</dbReference>
<keyword evidence="1 12" id="KW-0639">Primosome</keyword>
<keyword evidence="5 12" id="KW-0378">Hydrolase</keyword>
<accession>A0AA96JB84</accession>
<evidence type="ECO:0000256" key="6">
    <source>
        <dbReference type="ARBA" id="ARBA00022806"/>
    </source>
</evidence>
<keyword evidence="10 12" id="KW-0413">Isomerase</keyword>
<keyword evidence="9 12" id="KW-0238">DNA-binding</keyword>
<dbReference type="EC" id="5.6.2.4" evidence="12"/>
<feature type="binding site" evidence="12">
    <location>
        <position position="534"/>
    </location>
    <ligand>
        <name>Zn(2+)</name>
        <dbReference type="ChEBI" id="CHEBI:29105"/>
        <label>2</label>
    </ligand>
</feature>
<dbReference type="GO" id="GO:0006270">
    <property type="term" value="P:DNA replication initiation"/>
    <property type="evidence" value="ECO:0007669"/>
    <property type="project" value="TreeGrafter"/>
</dbReference>
<dbReference type="NCBIfam" id="TIGR00595">
    <property type="entry name" value="priA"/>
    <property type="match status" value="1"/>
</dbReference>
<evidence type="ECO:0000259" key="13">
    <source>
        <dbReference type="PROSITE" id="PS51192"/>
    </source>
</evidence>
<comment type="cofactor">
    <cofactor evidence="12">
        <name>Zn(2+)</name>
        <dbReference type="ChEBI" id="CHEBI:29105"/>
    </cofactor>
    <text evidence="12">Binds 2 zinc ions per subunit.</text>
</comment>
<sequence length="815" mass="94468">MYFIEVIIPLSLSKTFTYKVSEKEYFFLKKGMRVAVPFGKNKVYTALVIDLHQNSPILYEPKEIHEIIDEKPIVNEIQIKHWFWIASYYMCSIGDVYRGAMPSALLLESETIITQKKDIEVDEKELTDDEFLIFEALQHQSSLKIQDVIGILNKKTVLPIIQQLISKEVVSLHEEIQEVYKPKLVKYIRLHPFFEKEEELISLLDSQKSEKRKKIILAFFQLKAQESKPISVKQLLEYSNISQSVLKVLIENNVFEEYAIQMDRVNFEENQLDKKLVLSKFQETAFNQIENQFKEKEVCLLHGVTASGKTEIYIKLIEKFIDDGKQILYLLPEIALTTQLVTRLTEYFGNKVAVFHSKYSNNERVEVWQNVLKSSETAQIVIGARSALFLPFSNLGFIIVDEEHEQTFKQQDPAPRYHARDSAIVLANSFDAKILLGSATPSIETYHNCLSGKYGLVNLKERYSNVPLPEIELIDLKDNYFRKKMNGHFSFSLIEKITEALSNGEQVILFQNRRGFSPVLECLTCGHIPQCPQCDVSLTYHKIKNQLRCHYCGYSIAKPSNCHQCSSLDLETKGFGTEQIELELKSLFPEKNIKRMDQDTTRGKFSFEKIIDGFKNREIDILVGTQMLAKGLDFDNVSLVGILNADNMLYFPDFRAFERSFQMITQVAGRSGRAEKRGKVIIQTYNPLHNIIQQVTNNDYDGMFKEQLYERKIYNYPPYCRMIKLTLKHRDFEKVKDGSFWLYQVLKQNLNIPVLGPEEPAVSRIRNEYIRTIIIKIPNDNSLQGTKKTIQKILNSFDMVSQYRAIKVVVNVDNY</sequence>
<keyword evidence="8 12" id="KW-0067">ATP-binding</keyword>
<dbReference type="GO" id="GO:0043138">
    <property type="term" value="F:3'-5' DNA helicase activity"/>
    <property type="evidence" value="ECO:0007669"/>
    <property type="project" value="UniProtKB-EC"/>
</dbReference>
<evidence type="ECO:0000259" key="14">
    <source>
        <dbReference type="PROSITE" id="PS51194"/>
    </source>
</evidence>
<name>A0AA96J2K8_9FLAO</name>
<keyword evidence="4 12" id="KW-0547">Nucleotide-binding</keyword>
<dbReference type="Pfam" id="PF17764">
    <property type="entry name" value="PriA_3primeBD"/>
    <property type="match status" value="1"/>
</dbReference>
<dbReference type="Pfam" id="PF00270">
    <property type="entry name" value="DEAD"/>
    <property type="match status" value="1"/>
</dbReference>
<dbReference type="PANTHER" id="PTHR30580">
    <property type="entry name" value="PRIMOSOMAL PROTEIN N"/>
    <property type="match status" value="1"/>
</dbReference>
<comment type="catalytic activity">
    <reaction evidence="11 12">
        <text>ATP + H2O = ADP + phosphate + H(+)</text>
        <dbReference type="Rhea" id="RHEA:13065"/>
        <dbReference type="ChEBI" id="CHEBI:15377"/>
        <dbReference type="ChEBI" id="CHEBI:15378"/>
        <dbReference type="ChEBI" id="CHEBI:30616"/>
        <dbReference type="ChEBI" id="CHEBI:43474"/>
        <dbReference type="ChEBI" id="CHEBI:456216"/>
        <dbReference type="EC" id="5.6.2.4"/>
    </reaction>
</comment>
<comment type="subunit">
    <text evidence="12">Component of the replication restart primosome.</text>
</comment>
<evidence type="ECO:0000256" key="3">
    <source>
        <dbReference type="ARBA" id="ARBA00022723"/>
    </source>
</evidence>
<evidence type="ECO:0000256" key="9">
    <source>
        <dbReference type="ARBA" id="ARBA00023125"/>
    </source>
</evidence>
<dbReference type="GO" id="GO:0008270">
    <property type="term" value="F:zinc ion binding"/>
    <property type="evidence" value="ECO:0007669"/>
    <property type="project" value="UniProtKB-UniRule"/>
</dbReference>
<dbReference type="InterPro" id="IPR011545">
    <property type="entry name" value="DEAD/DEAH_box_helicase_dom"/>
</dbReference>
<dbReference type="GO" id="GO:0006269">
    <property type="term" value="P:DNA replication, synthesis of primer"/>
    <property type="evidence" value="ECO:0007669"/>
    <property type="project" value="UniProtKB-KW"/>
</dbReference>
<evidence type="ECO:0000256" key="11">
    <source>
        <dbReference type="ARBA" id="ARBA00048988"/>
    </source>
</evidence>
<keyword evidence="17" id="KW-1185">Reference proteome</keyword>
<dbReference type="FunFam" id="3.40.50.300:FF:000489">
    <property type="entry name" value="Primosome assembly protein PriA"/>
    <property type="match status" value="1"/>
</dbReference>
<dbReference type="InterPro" id="IPR001650">
    <property type="entry name" value="Helicase_C-like"/>
</dbReference>
<feature type="binding site" evidence="12">
    <location>
        <position position="522"/>
    </location>
    <ligand>
        <name>Zn(2+)</name>
        <dbReference type="ChEBI" id="CHEBI:29105"/>
        <label>1</label>
    </ligand>
</feature>
<evidence type="ECO:0000313" key="17">
    <source>
        <dbReference type="Proteomes" id="UP001304515"/>
    </source>
</evidence>
<comment type="function">
    <text evidence="12">Initiates the restart of stalled replication forks, which reloads the replicative helicase on sites other than the origin of replication. Recognizes and binds to abandoned replication forks and remodels them to uncover a helicase loading site. Promotes assembly of the primosome at these replication forks.</text>
</comment>
<comment type="similarity">
    <text evidence="12">Belongs to the helicase family. PriA subfamily.</text>
</comment>
<dbReference type="GO" id="GO:0006310">
    <property type="term" value="P:DNA recombination"/>
    <property type="evidence" value="ECO:0007669"/>
    <property type="project" value="InterPro"/>
</dbReference>
<dbReference type="AlphaFoldDB" id="A0AA96J2K8"/>
<proteinExistence type="inferred from homology"/>
<evidence type="ECO:0000256" key="1">
    <source>
        <dbReference type="ARBA" id="ARBA00022515"/>
    </source>
</evidence>
<dbReference type="HAMAP" id="MF_00983">
    <property type="entry name" value="PriA"/>
    <property type="match status" value="1"/>
</dbReference>
<dbReference type="PANTHER" id="PTHR30580:SF0">
    <property type="entry name" value="PRIMOSOMAL PROTEIN N"/>
    <property type="match status" value="1"/>
</dbReference>
<evidence type="ECO:0000256" key="4">
    <source>
        <dbReference type="ARBA" id="ARBA00022741"/>
    </source>
</evidence>
<evidence type="ECO:0000313" key="16">
    <source>
        <dbReference type="EMBL" id="WNM22379.1"/>
    </source>
</evidence>
<dbReference type="CDD" id="cd17929">
    <property type="entry name" value="DEXHc_priA"/>
    <property type="match status" value="1"/>
</dbReference>
<evidence type="ECO:0000256" key="2">
    <source>
        <dbReference type="ARBA" id="ARBA00022705"/>
    </source>
</evidence>
<keyword evidence="6 12" id="KW-0347">Helicase</keyword>
<keyword evidence="3 12" id="KW-0479">Metal-binding</keyword>
<organism evidence="15">
    <name type="scientific">Flavobacterium capsici</name>
    <dbReference type="NCBI Taxonomy" id="3075618"/>
    <lineage>
        <taxon>Bacteria</taxon>
        <taxon>Pseudomonadati</taxon>
        <taxon>Bacteroidota</taxon>
        <taxon>Flavobacteriia</taxon>
        <taxon>Flavobacteriales</taxon>
        <taxon>Flavobacteriaceae</taxon>
        <taxon>Flavobacterium</taxon>
    </lineage>
</organism>
<feature type="domain" description="Helicase C-terminal" evidence="14">
    <location>
        <begin position="535"/>
        <end position="712"/>
    </location>
</feature>